<dbReference type="SUPFAM" id="SSF55890">
    <property type="entry name" value="Sporulation response regulatory protein Spo0B"/>
    <property type="match status" value="1"/>
</dbReference>
<keyword evidence="1" id="KW-0597">Phosphoprotein</keyword>
<evidence type="ECO:0000256" key="3">
    <source>
        <dbReference type="ARBA" id="ARBA00022777"/>
    </source>
</evidence>
<proteinExistence type="predicted"/>
<reference evidence="6" key="1">
    <citation type="journal article" date="2019" name="Int. J. Syst. Evol. Microbiol.">
        <title>The Global Catalogue of Microorganisms (GCM) 10K type strain sequencing project: providing services to taxonomists for standard genome sequencing and annotation.</title>
        <authorList>
            <consortium name="The Broad Institute Genomics Platform"/>
            <consortium name="The Broad Institute Genome Sequencing Center for Infectious Disease"/>
            <person name="Wu L."/>
            <person name="Ma J."/>
        </authorList>
    </citation>
    <scope>NUCLEOTIDE SEQUENCE [LARGE SCALE GENOMIC DNA]</scope>
    <source>
        <strain evidence="6">KACC 14058</strain>
    </source>
</reference>
<dbReference type="Proteomes" id="UP001595880">
    <property type="component" value="Unassembled WGS sequence"/>
</dbReference>
<dbReference type="Pfam" id="PF14689">
    <property type="entry name" value="SPOB_a"/>
    <property type="match status" value="1"/>
</dbReference>
<protein>
    <submittedName>
        <fullName evidence="5">Spo0B domain-containing protein</fullName>
    </submittedName>
</protein>
<keyword evidence="2" id="KW-0808">Transferase</keyword>
<gene>
    <name evidence="5" type="ORF">ACFOZ1_11190</name>
</gene>
<feature type="domain" description="SpoOB alpha-helical" evidence="4">
    <location>
        <begin position="4"/>
        <end position="53"/>
    </location>
</feature>
<dbReference type="InterPro" id="IPR039506">
    <property type="entry name" value="SPOB_a"/>
</dbReference>
<keyword evidence="3" id="KW-0418">Kinase</keyword>
<evidence type="ECO:0000313" key="6">
    <source>
        <dbReference type="Proteomes" id="UP001595880"/>
    </source>
</evidence>
<dbReference type="RefSeq" id="WP_390199330.1">
    <property type="nucleotide sequence ID" value="NZ_JBHSDV010000003.1"/>
</dbReference>
<evidence type="ECO:0000259" key="4">
    <source>
        <dbReference type="Pfam" id="PF14689"/>
    </source>
</evidence>
<name>A0ABV8VZW8_9BACI</name>
<comment type="caution">
    <text evidence="5">The sequence shown here is derived from an EMBL/GenBank/DDBJ whole genome shotgun (WGS) entry which is preliminary data.</text>
</comment>
<accession>A0ABV8VZW8</accession>
<dbReference type="Gene3D" id="1.10.287.130">
    <property type="match status" value="1"/>
</dbReference>
<evidence type="ECO:0000256" key="1">
    <source>
        <dbReference type="ARBA" id="ARBA00022553"/>
    </source>
</evidence>
<evidence type="ECO:0000256" key="2">
    <source>
        <dbReference type="ARBA" id="ARBA00022679"/>
    </source>
</evidence>
<evidence type="ECO:0000313" key="5">
    <source>
        <dbReference type="EMBL" id="MFC4388363.1"/>
    </source>
</evidence>
<keyword evidence="6" id="KW-1185">Reference proteome</keyword>
<dbReference type="EMBL" id="JBHSDV010000003">
    <property type="protein sequence ID" value="MFC4388363.1"/>
    <property type="molecule type" value="Genomic_DNA"/>
</dbReference>
<sequence length="175" mass="20830">MNEKDAVELLRHYRHDYLNDLQLVMGYLQLGKQEKAEKKLIDIVEKSNMERKLDQLQIPKTTVFLHQTNMNSTQLKISTMVLFQADIHEIDTQLKSNLEEMLIDLTNFLVEYEEYQLKLSFVANHANHVVLELLIEGHLNNEKTFIEKYMQKSYIHSIKKQTDKQLVIEWIELKK</sequence>
<dbReference type="InterPro" id="IPR016120">
    <property type="entry name" value="Sig_transdc_His_kin_SpoOB"/>
</dbReference>
<organism evidence="5 6">
    <name type="scientific">Gracilibacillus marinus</name>
    <dbReference type="NCBI Taxonomy" id="630535"/>
    <lineage>
        <taxon>Bacteria</taxon>
        <taxon>Bacillati</taxon>
        <taxon>Bacillota</taxon>
        <taxon>Bacilli</taxon>
        <taxon>Bacillales</taxon>
        <taxon>Bacillaceae</taxon>
        <taxon>Gracilibacillus</taxon>
    </lineage>
</organism>